<sequence>MAPYAASFTPNGDQQRVKAILDFIDEVRDSKLARDIELPEVVVCGDQSAGKSSFLHSLTGIEFPVSDDVCTRFATVLHLRDTPTAQFRAFLRPAPGTQAQEVERLAKFTPVVSGKEEIKGVIDAAREHLEVTQSGFSDHVLHLEASSPGNMNFTLMDLPGVFNSSSDKQSESDKYRVRKMVLGHIARPRSIIVYVRACHLSQAQQNLGDEIARVDPLGTRTFCVLTKPDKLNPEEEPTITAGWIDLLQRQQPCPYHVVKNRAFTQLRSTASEHARAEETFLNTGEWGKVSTKHKGIPECQRRLEVINAQNHNAVLPDVRDDLCQSLEGLRLQVSRMPTPPPINIREVLHDATKSFQDIVDASLRGLYDGDFFESLPDPRTDVSQLHQYVEARIVTLEEFVATSGRSRQTTQAVGEAAAKQLGGPGLFWAEQSLLQELTGKLKKAGSASRFNPTLAQNLFYDLVDKWGDHIDAFVEDVAGQAKEFVKVALAYVVKPQSLPRAGEFLAQRVQKDVSGRLRDLFAQLRQDHSTRKPINFRNVNSFSTRAQQFEAVRMSSQRAPGQRSGISRQHASALDAKVLVQVLGDEEYLYRSAAAATIIGAEEHYKSEVEKLARIANFGTVTSILVEQLSSLLRYQSIERLSPDQVASISEDQTPSPSPERLELESKIKTAQGLIAEADKLRPNLGQRLPKRIHAYEIEDDQLKSRKRTRIAALQPRFEEDQSSAQRPDVIPDSYEDEPLEFLEDSEMVEVD</sequence>
<evidence type="ECO:0000313" key="4">
    <source>
        <dbReference type="Proteomes" id="UP000019473"/>
    </source>
</evidence>
<dbReference type="GO" id="GO:0005525">
    <property type="term" value="F:GTP binding"/>
    <property type="evidence" value="ECO:0007669"/>
    <property type="project" value="InterPro"/>
</dbReference>
<proteinExistence type="predicted"/>
<name>W9WDL8_9EURO</name>
<feature type="compositionally biased region" description="Acidic residues" evidence="1">
    <location>
        <begin position="734"/>
        <end position="752"/>
    </location>
</feature>
<dbReference type="InterPro" id="IPR022812">
    <property type="entry name" value="Dynamin"/>
</dbReference>
<evidence type="ECO:0000313" key="3">
    <source>
        <dbReference type="EMBL" id="EXJ56624.1"/>
    </source>
</evidence>
<reference evidence="3 4" key="1">
    <citation type="submission" date="2013-03" db="EMBL/GenBank/DDBJ databases">
        <title>The Genome Sequence of Cladophialophora yegresii CBS 114405.</title>
        <authorList>
            <consortium name="The Broad Institute Genomics Platform"/>
            <person name="Cuomo C."/>
            <person name="de Hoog S."/>
            <person name="Gorbushina A."/>
            <person name="Walker B."/>
            <person name="Young S.K."/>
            <person name="Zeng Q."/>
            <person name="Gargeya S."/>
            <person name="Fitzgerald M."/>
            <person name="Haas B."/>
            <person name="Abouelleil A."/>
            <person name="Allen A.W."/>
            <person name="Alvarado L."/>
            <person name="Arachchi H.M."/>
            <person name="Berlin A.M."/>
            <person name="Chapman S.B."/>
            <person name="Gainer-Dewar J."/>
            <person name="Goldberg J."/>
            <person name="Griggs A."/>
            <person name="Gujja S."/>
            <person name="Hansen M."/>
            <person name="Howarth C."/>
            <person name="Imamovic A."/>
            <person name="Ireland A."/>
            <person name="Larimer J."/>
            <person name="McCowan C."/>
            <person name="Murphy C."/>
            <person name="Pearson M."/>
            <person name="Poon T.W."/>
            <person name="Priest M."/>
            <person name="Roberts A."/>
            <person name="Saif S."/>
            <person name="Shea T."/>
            <person name="Sisk P."/>
            <person name="Sykes S."/>
            <person name="Wortman J."/>
            <person name="Nusbaum C."/>
            <person name="Birren B."/>
        </authorList>
    </citation>
    <scope>NUCLEOTIDE SEQUENCE [LARGE SCALE GENOMIC DNA]</scope>
    <source>
        <strain evidence="3 4">CBS 114405</strain>
    </source>
</reference>
<dbReference type="PRINTS" id="PR00195">
    <property type="entry name" value="DYNAMIN"/>
</dbReference>
<dbReference type="GO" id="GO:0003924">
    <property type="term" value="F:GTPase activity"/>
    <property type="evidence" value="ECO:0007669"/>
    <property type="project" value="InterPro"/>
</dbReference>
<dbReference type="EMBL" id="AMGW01000005">
    <property type="protein sequence ID" value="EXJ56624.1"/>
    <property type="molecule type" value="Genomic_DNA"/>
</dbReference>
<dbReference type="InterPro" id="IPR030381">
    <property type="entry name" value="G_DYNAMIN_dom"/>
</dbReference>
<dbReference type="Proteomes" id="UP000019473">
    <property type="component" value="Unassembled WGS sequence"/>
</dbReference>
<dbReference type="GO" id="GO:0000266">
    <property type="term" value="P:mitochondrial fission"/>
    <property type="evidence" value="ECO:0007669"/>
    <property type="project" value="TreeGrafter"/>
</dbReference>
<dbReference type="RefSeq" id="XP_007759158.1">
    <property type="nucleotide sequence ID" value="XM_007760968.1"/>
</dbReference>
<evidence type="ECO:0000259" key="2">
    <source>
        <dbReference type="PROSITE" id="PS51718"/>
    </source>
</evidence>
<comment type="caution">
    <text evidence="3">The sequence shown here is derived from an EMBL/GenBank/DDBJ whole genome shotgun (WGS) entry which is preliminary data.</text>
</comment>
<dbReference type="PANTHER" id="PTHR11566:SF21">
    <property type="entry name" value="DYNAMIN RELATED PROTEIN 1, ISOFORM A"/>
    <property type="match status" value="1"/>
</dbReference>
<dbReference type="GeneID" id="19181543"/>
<gene>
    <name evidence="3" type="ORF">A1O7_06968</name>
</gene>
<dbReference type="SMART" id="SM00053">
    <property type="entry name" value="DYNc"/>
    <property type="match status" value="1"/>
</dbReference>
<dbReference type="VEuPathDB" id="FungiDB:A1O7_06968"/>
<evidence type="ECO:0000256" key="1">
    <source>
        <dbReference type="SAM" id="MobiDB-lite"/>
    </source>
</evidence>
<dbReference type="GO" id="GO:0008017">
    <property type="term" value="F:microtubule binding"/>
    <property type="evidence" value="ECO:0007669"/>
    <property type="project" value="TreeGrafter"/>
</dbReference>
<dbReference type="AlphaFoldDB" id="W9WDL8"/>
<dbReference type="InterPro" id="IPR045063">
    <property type="entry name" value="Dynamin_N"/>
</dbReference>
<dbReference type="OrthoDB" id="5061070at2759"/>
<dbReference type="InterPro" id="IPR001401">
    <property type="entry name" value="Dynamin_GTPase"/>
</dbReference>
<dbReference type="PROSITE" id="PS51718">
    <property type="entry name" value="G_DYNAMIN_2"/>
    <property type="match status" value="1"/>
</dbReference>
<organism evidence="3 4">
    <name type="scientific">Cladophialophora yegresii CBS 114405</name>
    <dbReference type="NCBI Taxonomy" id="1182544"/>
    <lineage>
        <taxon>Eukaryota</taxon>
        <taxon>Fungi</taxon>
        <taxon>Dikarya</taxon>
        <taxon>Ascomycota</taxon>
        <taxon>Pezizomycotina</taxon>
        <taxon>Eurotiomycetes</taxon>
        <taxon>Chaetothyriomycetidae</taxon>
        <taxon>Chaetothyriales</taxon>
        <taxon>Herpotrichiellaceae</taxon>
        <taxon>Cladophialophora</taxon>
    </lineage>
</organism>
<dbReference type="HOGENOM" id="CLU_370044_0_0_1"/>
<dbReference type="SUPFAM" id="SSF52540">
    <property type="entry name" value="P-loop containing nucleoside triphosphate hydrolases"/>
    <property type="match status" value="1"/>
</dbReference>
<dbReference type="eggNOG" id="KOG0446">
    <property type="taxonomic scope" value="Eukaryota"/>
</dbReference>
<dbReference type="GO" id="GO:0016020">
    <property type="term" value="C:membrane"/>
    <property type="evidence" value="ECO:0007669"/>
    <property type="project" value="TreeGrafter"/>
</dbReference>
<dbReference type="GO" id="GO:0006897">
    <property type="term" value="P:endocytosis"/>
    <property type="evidence" value="ECO:0007669"/>
    <property type="project" value="TreeGrafter"/>
</dbReference>
<dbReference type="GO" id="GO:0048312">
    <property type="term" value="P:intracellular distribution of mitochondria"/>
    <property type="evidence" value="ECO:0007669"/>
    <property type="project" value="TreeGrafter"/>
</dbReference>
<dbReference type="PANTHER" id="PTHR11566">
    <property type="entry name" value="DYNAMIN"/>
    <property type="match status" value="1"/>
</dbReference>
<keyword evidence="4" id="KW-1185">Reference proteome</keyword>
<dbReference type="CDD" id="cd08771">
    <property type="entry name" value="DLP_1"/>
    <property type="match status" value="1"/>
</dbReference>
<dbReference type="STRING" id="1182544.W9WDL8"/>
<dbReference type="GO" id="GO:0005739">
    <property type="term" value="C:mitochondrion"/>
    <property type="evidence" value="ECO:0007669"/>
    <property type="project" value="TreeGrafter"/>
</dbReference>
<dbReference type="Gene3D" id="3.40.50.300">
    <property type="entry name" value="P-loop containing nucleotide triphosphate hydrolases"/>
    <property type="match status" value="1"/>
</dbReference>
<feature type="region of interest" description="Disordered" evidence="1">
    <location>
        <begin position="714"/>
        <end position="752"/>
    </location>
</feature>
<dbReference type="Pfam" id="PF00350">
    <property type="entry name" value="Dynamin_N"/>
    <property type="match status" value="1"/>
</dbReference>
<dbReference type="GO" id="GO:0005874">
    <property type="term" value="C:microtubule"/>
    <property type="evidence" value="ECO:0007669"/>
    <property type="project" value="TreeGrafter"/>
</dbReference>
<feature type="domain" description="Dynamin-type G" evidence="2">
    <location>
        <begin position="35"/>
        <end position="316"/>
    </location>
</feature>
<accession>W9WDL8</accession>
<protein>
    <recommendedName>
        <fullName evidence="2">Dynamin-type G domain-containing protein</fullName>
    </recommendedName>
</protein>
<dbReference type="GO" id="GO:0016559">
    <property type="term" value="P:peroxisome fission"/>
    <property type="evidence" value="ECO:0007669"/>
    <property type="project" value="TreeGrafter"/>
</dbReference>
<dbReference type="InterPro" id="IPR027417">
    <property type="entry name" value="P-loop_NTPase"/>
</dbReference>